<dbReference type="RefSeq" id="WP_309965751.1">
    <property type="nucleotide sequence ID" value="NZ_JAVDWH010000001.1"/>
</dbReference>
<accession>A0ABU1UJU3</accession>
<evidence type="ECO:0000313" key="1">
    <source>
        <dbReference type="EMBL" id="MDR7085438.1"/>
    </source>
</evidence>
<dbReference type="EMBL" id="JAVDWH010000001">
    <property type="protein sequence ID" value="MDR7085438.1"/>
    <property type="molecule type" value="Genomic_DNA"/>
</dbReference>
<organism evidence="1 2">
    <name type="scientific">Aeromicrobium panaciterrae</name>
    <dbReference type="NCBI Taxonomy" id="363861"/>
    <lineage>
        <taxon>Bacteria</taxon>
        <taxon>Bacillati</taxon>
        <taxon>Actinomycetota</taxon>
        <taxon>Actinomycetes</taxon>
        <taxon>Propionibacteriales</taxon>
        <taxon>Nocardioidaceae</taxon>
        <taxon>Aeromicrobium</taxon>
    </lineage>
</organism>
<sequence>MALLVVGSVVATLLLGTKWGPTYIPAAGIGAFALFYVAAQAIERLVEVLVGLIPARWTFDKPAALKSLDSAIVAAENAPGGGTSKDAANAKANLEQVVANRTMVTFGLAAALGTVLCSYFEANFLAALGVKMGTGFGNELLTVLVTALVIGGGSKQLHDLITKVSKSNASASAAGS</sequence>
<reference evidence="1 2" key="1">
    <citation type="submission" date="2023-07" db="EMBL/GenBank/DDBJ databases">
        <title>Sorghum-associated microbial communities from plants grown in Nebraska, USA.</title>
        <authorList>
            <person name="Schachtman D."/>
        </authorList>
    </citation>
    <scope>NUCLEOTIDE SEQUENCE [LARGE SCALE GENOMIC DNA]</scope>
    <source>
        <strain evidence="1 2">BE248</strain>
    </source>
</reference>
<keyword evidence="2" id="KW-1185">Reference proteome</keyword>
<gene>
    <name evidence="1" type="ORF">J2X11_000277</name>
</gene>
<name>A0ABU1UJU3_9ACTN</name>
<evidence type="ECO:0000313" key="2">
    <source>
        <dbReference type="Proteomes" id="UP001257739"/>
    </source>
</evidence>
<proteinExistence type="predicted"/>
<protein>
    <submittedName>
        <fullName evidence="1">Uncharacterized protein</fullName>
    </submittedName>
</protein>
<comment type="caution">
    <text evidence="1">The sequence shown here is derived from an EMBL/GenBank/DDBJ whole genome shotgun (WGS) entry which is preliminary data.</text>
</comment>
<dbReference type="Proteomes" id="UP001257739">
    <property type="component" value="Unassembled WGS sequence"/>
</dbReference>